<comment type="caution">
    <text evidence="2">The sequence shown here is derived from an EMBL/GenBank/DDBJ whole genome shotgun (WGS) entry which is preliminary data.</text>
</comment>
<dbReference type="InterPro" id="IPR029058">
    <property type="entry name" value="AB_hydrolase_fold"/>
</dbReference>
<evidence type="ECO:0000313" key="2">
    <source>
        <dbReference type="EMBL" id="GFJ91490.1"/>
    </source>
</evidence>
<feature type="compositionally biased region" description="Polar residues" evidence="1">
    <location>
        <begin position="1"/>
        <end position="12"/>
    </location>
</feature>
<dbReference type="RefSeq" id="WP_173078552.1">
    <property type="nucleotide sequence ID" value="NZ_BAABJB010000004.1"/>
</dbReference>
<dbReference type="EMBL" id="BLPG01000001">
    <property type="protein sequence ID" value="GFJ91490.1"/>
    <property type="molecule type" value="Genomic_DNA"/>
</dbReference>
<dbReference type="Proteomes" id="UP000482960">
    <property type="component" value="Unassembled WGS sequence"/>
</dbReference>
<reference evidence="2 3" key="1">
    <citation type="submission" date="2020-03" db="EMBL/GenBank/DDBJ databases">
        <title>Whole genome shotgun sequence of Phytohabitans rumicis NBRC 108638.</title>
        <authorList>
            <person name="Komaki H."/>
            <person name="Tamura T."/>
        </authorList>
    </citation>
    <scope>NUCLEOTIDE SEQUENCE [LARGE SCALE GENOMIC DNA]</scope>
    <source>
        <strain evidence="2 3">NBRC 108638</strain>
    </source>
</reference>
<gene>
    <name evidence="2" type="ORF">Prum_051320</name>
</gene>
<feature type="region of interest" description="Disordered" evidence="1">
    <location>
        <begin position="1"/>
        <end position="25"/>
    </location>
</feature>
<dbReference type="AlphaFoldDB" id="A0A6V8L7G3"/>
<sequence length="124" mass="12952">MLNAAFASTSAQDSERVPGGAEAGDLPPEVLEMMSRIEKNMEFFIGYEVPPFARYVPDLAALSASSVPVVAAVGGETQVDFAPRRATIELAARLGVEPTVFPGDHGGFGTHVEAFAASLDLALS</sequence>
<evidence type="ECO:0000256" key="1">
    <source>
        <dbReference type="SAM" id="MobiDB-lite"/>
    </source>
</evidence>
<accession>A0A6V8L7G3</accession>
<organism evidence="2 3">
    <name type="scientific">Phytohabitans rumicis</name>
    <dbReference type="NCBI Taxonomy" id="1076125"/>
    <lineage>
        <taxon>Bacteria</taxon>
        <taxon>Bacillati</taxon>
        <taxon>Actinomycetota</taxon>
        <taxon>Actinomycetes</taxon>
        <taxon>Micromonosporales</taxon>
        <taxon>Micromonosporaceae</taxon>
    </lineage>
</organism>
<name>A0A6V8L7G3_9ACTN</name>
<evidence type="ECO:0000313" key="3">
    <source>
        <dbReference type="Proteomes" id="UP000482960"/>
    </source>
</evidence>
<reference evidence="2 3" key="2">
    <citation type="submission" date="2020-03" db="EMBL/GenBank/DDBJ databases">
        <authorList>
            <person name="Ichikawa N."/>
            <person name="Kimura A."/>
            <person name="Kitahashi Y."/>
            <person name="Uohara A."/>
        </authorList>
    </citation>
    <scope>NUCLEOTIDE SEQUENCE [LARGE SCALE GENOMIC DNA]</scope>
    <source>
        <strain evidence="2 3">NBRC 108638</strain>
    </source>
</reference>
<keyword evidence="3" id="KW-1185">Reference proteome</keyword>
<dbReference type="Gene3D" id="3.40.50.1820">
    <property type="entry name" value="alpha/beta hydrolase"/>
    <property type="match status" value="1"/>
</dbReference>
<proteinExistence type="predicted"/>
<protein>
    <submittedName>
        <fullName evidence="2">Uncharacterized protein</fullName>
    </submittedName>
</protein>